<evidence type="ECO:0000313" key="2">
    <source>
        <dbReference type="Proteomes" id="UP001432027"/>
    </source>
</evidence>
<sequence>FDIFVSLFPVCTRKAAFSVTIDGQGARVNCSDANRDIRASCNGCCQSFAAAGGVSMSDAAGFPSSDGRTCVCCVDNRVCAG</sequence>
<dbReference type="PANTHER" id="PTHR37959:SF1">
    <property type="entry name" value="SECRETED PROTEIN"/>
    <property type="match status" value="1"/>
</dbReference>
<reference evidence="1" key="1">
    <citation type="submission" date="2023-10" db="EMBL/GenBank/DDBJ databases">
        <title>Genome assembly of Pristionchus species.</title>
        <authorList>
            <person name="Yoshida K."/>
            <person name="Sommer R.J."/>
        </authorList>
    </citation>
    <scope>NUCLEOTIDE SEQUENCE</scope>
    <source>
        <strain evidence="1">RS0144</strain>
    </source>
</reference>
<proteinExistence type="predicted"/>
<feature type="non-terminal residue" evidence="1">
    <location>
        <position position="81"/>
    </location>
</feature>
<keyword evidence="2" id="KW-1185">Reference proteome</keyword>
<dbReference type="Proteomes" id="UP001432027">
    <property type="component" value="Unassembled WGS sequence"/>
</dbReference>
<comment type="caution">
    <text evidence="1">The sequence shown here is derived from an EMBL/GenBank/DDBJ whole genome shotgun (WGS) entry which is preliminary data.</text>
</comment>
<dbReference type="EMBL" id="BTSX01000005">
    <property type="protein sequence ID" value="GMS98160.1"/>
    <property type="molecule type" value="Genomic_DNA"/>
</dbReference>
<dbReference type="PANTHER" id="PTHR37959">
    <property type="entry name" value="PROTEIN CBG15758"/>
    <property type="match status" value="1"/>
</dbReference>
<organism evidence="1 2">
    <name type="scientific">Pristionchus entomophagus</name>
    <dbReference type="NCBI Taxonomy" id="358040"/>
    <lineage>
        <taxon>Eukaryota</taxon>
        <taxon>Metazoa</taxon>
        <taxon>Ecdysozoa</taxon>
        <taxon>Nematoda</taxon>
        <taxon>Chromadorea</taxon>
        <taxon>Rhabditida</taxon>
        <taxon>Rhabditina</taxon>
        <taxon>Diplogasteromorpha</taxon>
        <taxon>Diplogasteroidea</taxon>
        <taxon>Neodiplogasteridae</taxon>
        <taxon>Pristionchus</taxon>
    </lineage>
</organism>
<feature type="non-terminal residue" evidence="1">
    <location>
        <position position="1"/>
    </location>
</feature>
<evidence type="ECO:0000313" key="1">
    <source>
        <dbReference type="EMBL" id="GMS98160.1"/>
    </source>
</evidence>
<protein>
    <submittedName>
        <fullName evidence="1">Uncharacterized protein</fullName>
    </submittedName>
</protein>
<accession>A0AAV5TV68</accession>
<dbReference type="AlphaFoldDB" id="A0AAV5TV68"/>
<gene>
    <name evidence="1" type="ORF">PENTCL1PPCAC_20335</name>
</gene>
<name>A0AAV5TV68_9BILA</name>